<dbReference type="Proteomes" id="UP000783686">
    <property type="component" value="Unassembled WGS sequence"/>
</dbReference>
<dbReference type="EMBL" id="CAJFCW020000003">
    <property type="protein sequence ID" value="CAG9101993.1"/>
    <property type="molecule type" value="Genomic_DNA"/>
</dbReference>
<keyword evidence="2" id="KW-1185">Reference proteome</keyword>
<name>A0A811KE09_9BILA</name>
<organism evidence="1 2">
    <name type="scientific">Bursaphelenchus okinawaensis</name>
    <dbReference type="NCBI Taxonomy" id="465554"/>
    <lineage>
        <taxon>Eukaryota</taxon>
        <taxon>Metazoa</taxon>
        <taxon>Ecdysozoa</taxon>
        <taxon>Nematoda</taxon>
        <taxon>Chromadorea</taxon>
        <taxon>Rhabditida</taxon>
        <taxon>Tylenchina</taxon>
        <taxon>Tylenchomorpha</taxon>
        <taxon>Aphelenchoidea</taxon>
        <taxon>Aphelenchoididae</taxon>
        <taxon>Bursaphelenchus</taxon>
    </lineage>
</organism>
<dbReference type="EMBL" id="CAJFDH010000003">
    <property type="protein sequence ID" value="CAD5214055.1"/>
    <property type="molecule type" value="Genomic_DNA"/>
</dbReference>
<evidence type="ECO:0000313" key="2">
    <source>
        <dbReference type="Proteomes" id="UP000614601"/>
    </source>
</evidence>
<dbReference type="AlphaFoldDB" id="A0A811KE09"/>
<dbReference type="Gene3D" id="2.60.40.790">
    <property type="match status" value="1"/>
</dbReference>
<dbReference type="Proteomes" id="UP000614601">
    <property type="component" value="Unassembled WGS sequence"/>
</dbReference>
<dbReference type="InterPro" id="IPR008978">
    <property type="entry name" value="HSP20-like_chaperone"/>
</dbReference>
<protein>
    <recommendedName>
        <fullName evidence="3">SHSP domain-containing protein</fullName>
    </recommendedName>
</protein>
<gene>
    <name evidence="1" type="ORF">BOKJ2_LOCUS5401</name>
</gene>
<reference evidence="1" key="1">
    <citation type="submission" date="2020-09" db="EMBL/GenBank/DDBJ databases">
        <authorList>
            <person name="Kikuchi T."/>
        </authorList>
    </citation>
    <scope>NUCLEOTIDE SEQUENCE</scope>
    <source>
        <strain evidence="1">SH1</strain>
    </source>
</reference>
<evidence type="ECO:0008006" key="3">
    <source>
        <dbReference type="Google" id="ProtNLM"/>
    </source>
</evidence>
<proteinExistence type="predicted"/>
<dbReference type="CDD" id="cd00298">
    <property type="entry name" value="ACD_sHsps_p23-like"/>
    <property type="match status" value="1"/>
</dbReference>
<comment type="caution">
    <text evidence="1">The sequence shown here is derived from an EMBL/GenBank/DDBJ whole genome shotgun (WGS) entry which is preliminary data.</text>
</comment>
<accession>A0A811KE09</accession>
<dbReference type="SUPFAM" id="SSF49764">
    <property type="entry name" value="HSP20-like chaperones"/>
    <property type="match status" value="1"/>
</dbReference>
<evidence type="ECO:0000313" key="1">
    <source>
        <dbReference type="EMBL" id="CAD5214055.1"/>
    </source>
</evidence>
<sequence>MDFKTPIWDIINGLMHLSSTFGLDPINAVNVQPNIVRNEDNSTDIELSIHEVEPESCNVTITDHILTVSHVSFRQMGGLTVKRKVHEEFYIPKDVNDKEIAWRMHSNHLIVYVPPSRQYYAW</sequence>